<evidence type="ECO:0000256" key="1">
    <source>
        <dbReference type="ARBA" id="ARBA00022801"/>
    </source>
</evidence>
<dbReference type="PANTHER" id="PTHR48081:SF8">
    <property type="entry name" value="ALPHA_BETA HYDROLASE FOLD-3 DOMAIN-CONTAINING PROTEIN-RELATED"/>
    <property type="match status" value="1"/>
</dbReference>
<organism evidence="3 4">
    <name type="scientific">Venustampulla echinocandica</name>
    <dbReference type="NCBI Taxonomy" id="2656787"/>
    <lineage>
        <taxon>Eukaryota</taxon>
        <taxon>Fungi</taxon>
        <taxon>Dikarya</taxon>
        <taxon>Ascomycota</taxon>
        <taxon>Pezizomycotina</taxon>
        <taxon>Leotiomycetes</taxon>
        <taxon>Helotiales</taxon>
        <taxon>Pleuroascaceae</taxon>
        <taxon>Venustampulla</taxon>
    </lineage>
</organism>
<keyword evidence="1" id="KW-0378">Hydrolase</keyword>
<dbReference type="InterPro" id="IPR029058">
    <property type="entry name" value="AB_hydrolase_fold"/>
</dbReference>
<gene>
    <name evidence="3" type="ORF">BP5553_10137</name>
</gene>
<feature type="domain" description="Alpha/beta hydrolase fold-3" evidence="2">
    <location>
        <begin position="89"/>
        <end position="296"/>
    </location>
</feature>
<sequence length="335" mass="36579">MSYSTTIPFAPELLGPLKAVAGPPGQPPILKEGIQDRRDLTEPFSAPENVFKDPHLVHEDTTIPGPDGNTIEVTIVKKKDQAPGLRPGIFYLHGGGLILGKRTFLLQSTFPWIKELDTVLITPEYRLAPENQHPAMVEDCYAALKWVVENTSKLGIDPNKLMIAGHSAGGGLAAGTTLLARDRKLPVKLCAQLLCYPMLDDRRITVSSRQFDDVGTWKGNLNDLAWSCVLDGKKDREDVIYAAPARATDLSGLPTTWIDVGAAEPFRDEDVAYATKLWECGVQTELHVWAGAFHGYDLFAPESEVAAAGHAARMSWLKRVLDYSPPVTVTVTAAL</sequence>
<dbReference type="Proteomes" id="UP000254866">
    <property type="component" value="Unassembled WGS sequence"/>
</dbReference>
<evidence type="ECO:0000313" key="4">
    <source>
        <dbReference type="Proteomes" id="UP000254866"/>
    </source>
</evidence>
<dbReference type="GO" id="GO:0016787">
    <property type="term" value="F:hydrolase activity"/>
    <property type="evidence" value="ECO:0007669"/>
    <property type="project" value="UniProtKB-KW"/>
</dbReference>
<protein>
    <recommendedName>
        <fullName evidence="2">Alpha/beta hydrolase fold-3 domain-containing protein</fullName>
    </recommendedName>
</protein>
<accession>A0A370TAH1</accession>
<name>A0A370TAH1_9HELO</name>
<dbReference type="STRING" id="2656787.A0A370TAH1"/>
<dbReference type="GeneID" id="43602986"/>
<dbReference type="RefSeq" id="XP_031865168.1">
    <property type="nucleotide sequence ID" value="XM_032018760.1"/>
</dbReference>
<proteinExistence type="predicted"/>
<comment type="caution">
    <text evidence="3">The sequence shown here is derived from an EMBL/GenBank/DDBJ whole genome shotgun (WGS) entry which is preliminary data.</text>
</comment>
<dbReference type="OrthoDB" id="433474at2759"/>
<reference evidence="3 4" key="1">
    <citation type="journal article" date="2018" name="IMA Fungus">
        <title>IMA Genome-F 9: Draft genome sequence of Annulohypoxylon stygium, Aspergillus mulundensis, Berkeleyomyces basicola (syn. Thielaviopsis basicola), Ceratocystis smalleyi, two Cercospora beticola strains, Coleophoma cylindrospora, Fusarium fracticaudum, Phialophora cf. hyalina, and Morchella septimelata.</title>
        <authorList>
            <person name="Wingfield B.D."/>
            <person name="Bills G.F."/>
            <person name="Dong Y."/>
            <person name="Huang W."/>
            <person name="Nel W.J."/>
            <person name="Swalarsk-Parry B.S."/>
            <person name="Vaghefi N."/>
            <person name="Wilken P.M."/>
            <person name="An Z."/>
            <person name="de Beer Z.W."/>
            <person name="De Vos L."/>
            <person name="Chen L."/>
            <person name="Duong T.A."/>
            <person name="Gao Y."/>
            <person name="Hammerbacher A."/>
            <person name="Kikkert J.R."/>
            <person name="Li Y."/>
            <person name="Li H."/>
            <person name="Li K."/>
            <person name="Li Q."/>
            <person name="Liu X."/>
            <person name="Ma X."/>
            <person name="Naidoo K."/>
            <person name="Pethybridge S.J."/>
            <person name="Sun J."/>
            <person name="Steenkamp E.T."/>
            <person name="van der Nest M.A."/>
            <person name="van Wyk S."/>
            <person name="Wingfield M.J."/>
            <person name="Xiong C."/>
            <person name="Yue Q."/>
            <person name="Zhang X."/>
        </authorList>
    </citation>
    <scope>NUCLEOTIDE SEQUENCE [LARGE SCALE GENOMIC DNA]</scope>
    <source>
        <strain evidence="3 4">BP 5553</strain>
    </source>
</reference>
<dbReference type="EMBL" id="NPIC01000014">
    <property type="protein sequence ID" value="RDL30792.1"/>
    <property type="molecule type" value="Genomic_DNA"/>
</dbReference>
<dbReference type="PANTHER" id="PTHR48081">
    <property type="entry name" value="AB HYDROLASE SUPERFAMILY PROTEIN C4A8.06C"/>
    <property type="match status" value="1"/>
</dbReference>
<evidence type="ECO:0000259" key="2">
    <source>
        <dbReference type="Pfam" id="PF07859"/>
    </source>
</evidence>
<evidence type="ECO:0000313" key="3">
    <source>
        <dbReference type="EMBL" id="RDL30792.1"/>
    </source>
</evidence>
<keyword evidence="4" id="KW-1185">Reference proteome</keyword>
<dbReference type="InterPro" id="IPR050300">
    <property type="entry name" value="GDXG_lipolytic_enzyme"/>
</dbReference>
<dbReference type="SUPFAM" id="SSF53474">
    <property type="entry name" value="alpha/beta-Hydrolases"/>
    <property type="match status" value="1"/>
</dbReference>
<dbReference type="AlphaFoldDB" id="A0A370TAH1"/>
<dbReference type="Gene3D" id="3.40.50.1820">
    <property type="entry name" value="alpha/beta hydrolase"/>
    <property type="match status" value="1"/>
</dbReference>
<dbReference type="Pfam" id="PF07859">
    <property type="entry name" value="Abhydrolase_3"/>
    <property type="match status" value="1"/>
</dbReference>
<dbReference type="InterPro" id="IPR013094">
    <property type="entry name" value="AB_hydrolase_3"/>
</dbReference>